<dbReference type="Gene3D" id="1.10.630.10">
    <property type="entry name" value="Cytochrome P450"/>
    <property type="match status" value="1"/>
</dbReference>
<evidence type="ECO:0000256" key="5">
    <source>
        <dbReference type="ARBA" id="ARBA00023002"/>
    </source>
</evidence>
<dbReference type="GO" id="GO:0005506">
    <property type="term" value="F:iron ion binding"/>
    <property type="evidence" value="ECO:0007669"/>
    <property type="project" value="InterPro"/>
</dbReference>
<dbReference type="Proteomes" id="UP000887563">
    <property type="component" value="Unplaced"/>
</dbReference>
<dbReference type="FunFam" id="1.10.630.10:FF:000182">
    <property type="entry name" value="Cytochrome P450 3A4"/>
    <property type="match status" value="1"/>
</dbReference>
<comment type="similarity">
    <text evidence="2 9">Belongs to the cytochrome P450 family.</text>
</comment>
<keyword evidence="4 8" id="KW-0479">Metal-binding</keyword>
<keyword evidence="3 8" id="KW-0349">Heme</keyword>
<proteinExistence type="inferred from homology"/>
<organism evidence="10 11">
    <name type="scientific">Meloidogyne incognita</name>
    <name type="common">Southern root-knot nematode worm</name>
    <name type="synonym">Oxyuris incognita</name>
    <dbReference type="NCBI Taxonomy" id="6306"/>
    <lineage>
        <taxon>Eukaryota</taxon>
        <taxon>Metazoa</taxon>
        <taxon>Ecdysozoa</taxon>
        <taxon>Nematoda</taxon>
        <taxon>Chromadorea</taxon>
        <taxon>Rhabditida</taxon>
        <taxon>Tylenchina</taxon>
        <taxon>Tylenchomorpha</taxon>
        <taxon>Tylenchoidea</taxon>
        <taxon>Meloidogynidae</taxon>
        <taxon>Meloidogyninae</taxon>
        <taxon>Meloidogyne</taxon>
        <taxon>Meloidogyne incognita group</taxon>
    </lineage>
</organism>
<dbReference type="GO" id="GO:0016705">
    <property type="term" value="F:oxidoreductase activity, acting on paired donors, with incorporation or reduction of molecular oxygen"/>
    <property type="evidence" value="ECO:0007669"/>
    <property type="project" value="InterPro"/>
</dbReference>
<evidence type="ECO:0000256" key="2">
    <source>
        <dbReference type="ARBA" id="ARBA00010617"/>
    </source>
</evidence>
<dbReference type="PROSITE" id="PS00086">
    <property type="entry name" value="CYTOCHROME_P450"/>
    <property type="match status" value="1"/>
</dbReference>
<evidence type="ECO:0000313" key="10">
    <source>
        <dbReference type="Proteomes" id="UP000887563"/>
    </source>
</evidence>
<evidence type="ECO:0000256" key="4">
    <source>
        <dbReference type="ARBA" id="ARBA00022723"/>
    </source>
</evidence>
<dbReference type="SUPFAM" id="SSF48264">
    <property type="entry name" value="Cytochrome P450"/>
    <property type="match status" value="1"/>
</dbReference>
<name>A0A914KWK7_MELIC</name>
<accession>A0A914KWK7</accession>
<evidence type="ECO:0000256" key="1">
    <source>
        <dbReference type="ARBA" id="ARBA00001971"/>
    </source>
</evidence>
<comment type="cofactor">
    <cofactor evidence="1 8">
        <name>heme</name>
        <dbReference type="ChEBI" id="CHEBI:30413"/>
    </cofactor>
</comment>
<evidence type="ECO:0000256" key="9">
    <source>
        <dbReference type="RuleBase" id="RU000461"/>
    </source>
</evidence>
<dbReference type="PRINTS" id="PR00463">
    <property type="entry name" value="EP450I"/>
</dbReference>
<keyword evidence="5 9" id="KW-0560">Oxidoreductase</keyword>
<dbReference type="WBParaSite" id="Minc3s00147g06037">
    <property type="protein sequence ID" value="Minc3s00147g06037"/>
    <property type="gene ID" value="Minc3s00147g06037"/>
</dbReference>
<evidence type="ECO:0000256" key="3">
    <source>
        <dbReference type="ARBA" id="ARBA00022617"/>
    </source>
</evidence>
<sequence length="535" mass="61709">MLLLLLLIITISIIFLFWAAIRNNNYWKKKGIPGPKPLPLKGNIDQIFGKNIAAIQKQKWSKEFGSVYGIKNGWFNELVISDPVMVKQVFVDKFEKFHGRAVSPLVGDVDTKKLIPLFFAKGKRWKRLCAIANPAFSISNLKRVMPIIDDSIKVNIHLLKQAELSGIHVDLHKYFDELTFDIISRIAMGQKDSRQFNSEFCKMAHDVFALQHNNIFDYIAFIFPWIGKNILDPFVAFTGKIRKDPLQLLIGKIYEAVKQRKEEKMKEGEEKDEENLDKRRVDFIDLFLESEVENNEIDLTKNNGNYSKTDKFERHTILEEIVLNCVLFLLAGFDTTSNNLSLMAHYLVMYPEVQKRLFEEIEEVCGDGEEMPSYEELAKLKYADAVFRETQRLCPIASGVTRICEETTTLGGIIVEKGTNISIDLLTLHRDPKLWGEDAEEFKPERWLNGEELTFYYPFGGGPRICIGLRFAIMETKMILVRLLKTFELKRCLETEAELKFSGQIVLNPGKGRAQYARKIVDRPKKLLSSRHIRI</sequence>
<keyword evidence="10" id="KW-1185">Reference proteome</keyword>
<evidence type="ECO:0000256" key="8">
    <source>
        <dbReference type="PIRSR" id="PIRSR602401-1"/>
    </source>
</evidence>
<dbReference type="InterPro" id="IPR036396">
    <property type="entry name" value="Cyt_P450_sf"/>
</dbReference>
<keyword evidence="6 8" id="KW-0408">Iron</keyword>
<evidence type="ECO:0000256" key="6">
    <source>
        <dbReference type="ARBA" id="ARBA00023004"/>
    </source>
</evidence>
<reference evidence="11" key="1">
    <citation type="submission" date="2022-11" db="UniProtKB">
        <authorList>
            <consortium name="WormBaseParasite"/>
        </authorList>
    </citation>
    <scope>IDENTIFICATION</scope>
</reference>
<protein>
    <submittedName>
        <fullName evidence="11">Cytochrome P450</fullName>
    </submittedName>
</protein>
<feature type="binding site" description="axial binding residue" evidence="8">
    <location>
        <position position="466"/>
    </location>
    <ligand>
        <name>heme</name>
        <dbReference type="ChEBI" id="CHEBI:30413"/>
    </ligand>
    <ligandPart>
        <name>Fe</name>
        <dbReference type="ChEBI" id="CHEBI:18248"/>
    </ligandPart>
</feature>
<dbReference type="InterPro" id="IPR017972">
    <property type="entry name" value="Cyt_P450_CS"/>
</dbReference>
<dbReference type="PANTHER" id="PTHR24292:SF102">
    <property type="entry name" value="CYTOCHROME P450 FAMILY-RELATED"/>
    <property type="match status" value="1"/>
</dbReference>
<dbReference type="GO" id="GO:0020037">
    <property type="term" value="F:heme binding"/>
    <property type="evidence" value="ECO:0007669"/>
    <property type="project" value="InterPro"/>
</dbReference>
<dbReference type="InterPro" id="IPR050476">
    <property type="entry name" value="Insect_CytP450_Detox"/>
</dbReference>
<dbReference type="Pfam" id="PF00067">
    <property type="entry name" value="p450"/>
    <property type="match status" value="1"/>
</dbReference>
<dbReference type="PANTHER" id="PTHR24292">
    <property type="entry name" value="CYTOCHROME P450"/>
    <property type="match status" value="1"/>
</dbReference>
<evidence type="ECO:0000256" key="7">
    <source>
        <dbReference type="ARBA" id="ARBA00023033"/>
    </source>
</evidence>
<dbReference type="PRINTS" id="PR00385">
    <property type="entry name" value="P450"/>
</dbReference>
<dbReference type="InterPro" id="IPR001128">
    <property type="entry name" value="Cyt_P450"/>
</dbReference>
<evidence type="ECO:0000313" key="11">
    <source>
        <dbReference type="WBParaSite" id="Minc3s00147g06037"/>
    </source>
</evidence>
<dbReference type="GO" id="GO:0004497">
    <property type="term" value="F:monooxygenase activity"/>
    <property type="evidence" value="ECO:0007669"/>
    <property type="project" value="UniProtKB-KW"/>
</dbReference>
<keyword evidence="7 9" id="KW-0503">Monooxygenase</keyword>
<dbReference type="InterPro" id="IPR002401">
    <property type="entry name" value="Cyt_P450_E_grp-I"/>
</dbReference>
<dbReference type="AlphaFoldDB" id="A0A914KWK7"/>